<dbReference type="Pfam" id="PF00903">
    <property type="entry name" value="Glyoxalase"/>
    <property type="match status" value="2"/>
</dbReference>
<dbReference type="InterPro" id="IPR029068">
    <property type="entry name" value="Glyas_Bleomycin-R_OHBP_Dase"/>
</dbReference>
<name>A0A1N7IRB6_9BACL</name>
<dbReference type="RefSeq" id="WP_040387160.1">
    <property type="nucleotide sequence ID" value="NZ_CP048103.1"/>
</dbReference>
<dbReference type="AlphaFoldDB" id="A0A1N7IRB6"/>
<dbReference type="InterPro" id="IPR052537">
    <property type="entry name" value="Extradiol_RC_dioxygenase"/>
</dbReference>
<feature type="domain" description="VOC" evidence="1">
    <location>
        <begin position="157"/>
        <end position="283"/>
    </location>
</feature>
<gene>
    <name evidence="2" type="ORF">SAMN05421790_101256</name>
</gene>
<dbReference type="EMBL" id="FTOD01000001">
    <property type="protein sequence ID" value="SIS39511.1"/>
    <property type="molecule type" value="Genomic_DNA"/>
</dbReference>
<organism evidence="2 3">
    <name type="scientific">Kroppenstedtia eburnea</name>
    <dbReference type="NCBI Taxonomy" id="714067"/>
    <lineage>
        <taxon>Bacteria</taxon>
        <taxon>Bacillati</taxon>
        <taxon>Bacillota</taxon>
        <taxon>Bacilli</taxon>
        <taxon>Bacillales</taxon>
        <taxon>Thermoactinomycetaceae</taxon>
        <taxon>Kroppenstedtia</taxon>
    </lineage>
</organism>
<sequence length="330" mass="36736">MELTGIHHVSALTAQAARNVDFYTSTLGMRLVKKTVNQDDTSSYHLYYGDELGNPGTGLTFFDIPHLAPNHPGVSSISTVSLRVSDREALRYWENRFHELQVDHDGILRSDAGRDSLPFRDFEGQRLQLVADDDPPGVPGGTPWEKSPVPVRWGIRGLGPVTLTVRDAEPTARVLVDVLGFREAGQIPSPIESRPDLLVFATGAGGAGAEVHVEERPDLPPERLGRGGVHHVAFRVPDQREYEEWYQHLEAAGFRTSGLVDRYYFQSIYFREPNGILFELATDEPGFATDEDPDQLGQTLALPPFLEPHRESIEAKLHPLETDQKDPSSR</sequence>
<dbReference type="PANTHER" id="PTHR36110">
    <property type="entry name" value="RING-CLEAVING DIOXYGENASE MHQE-RELATED"/>
    <property type="match status" value="1"/>
</dbReference>
<dbReference type="InterPro" id="IPR037523">
    <property type="entry name" value="VOC_core"/>
</dbReference>
<accession>A0A1N7IRB6</accession>
<evidence type="ECO:0000313" key="2">
    <source>
        <dbReference type="EMBL" id="SIS39511.1"/>
    </source>
</evidence>
<dbReference type="InterPro" id="IPR004360">
    <property type="entry name" value="Glyas_Fos-R_dOase_dom"/>
</dbReference>
<dbReference type="SUPFAM" id="SSF54593">
    <property type="entry name" value="Glyoxalase/Bleomycin resistance protein/Dihydroxybiphenyl dioxygenase"/>
    <property type="match status" value="1"/>
</dbReference>
<reference evidence="3" key="1">
    <citation type="submission" date="2017-01" db="EMBL/GenBank/DDBJ databases">
        <authorList>
            <person name="Varghese N."/>
            <person name="Submissions S."/>
        </authorList>
    </citation>
    <scope>NUCLEOTIDE SEQUENCE [LARGE SCALE GENOMIC DNA]</scope>
    <source>
        <strain evidence="3">DSM 45196</strain>
    </source>
</reference>
<feature type="domain" description="VOC" evidence="1">
    <location>
        <begin position="5"/>
        <end position="132"/>
    </location>
</feature>
<dbReference type="Proteomes" id="UP000186795">
    <property type="component" value="Unassembled WGS sequence"/>
</dbReference>
<dbReference type="PANTHER" id="PTHR36110:SF4">
    <property type="entry name" value="RING-CLEAVING DIOXYGENASE MHQA-RELATED"/>
    <property type="match status" value="1"/>
</dbReference>
<evidence type="ECO:0000259" key="1">
    <source>
        <dbReference type="PROSITE" id="PS51819"/>
    </source>
</evidence>
<dbReference type="OrthoDB" id="9785698at2"/>
<proteinExistence type="predicted"/>
<dbReference type="Gene3D" id="3.10.180.10">
    <property type="entry name" value="2,3-Dihydroxybiphenyl 1,2-Dioxygenase, domain 1"/>
    <property type="match status" value="2"/>
</dbReference>
<protein>
    <submittedName>
        <fullName evidence="2">Glyoxalase family protein</fullName>
    </submittedName>
</protein>
<keyword evidence="3" id="KW-1185">Reference proteome</keyword>
<dbReference type="CDD" id="cd08347">
    <property type="entry name" value="PcpA_C_like"/>
    <property type="match status" value="1"/>
</dbReference>
<evidence type="ECO:0000313" key="3">
    <source>
        <dbReference type="Proteomes" id="UP000186795"/>
    </source>
</evidence>
<dbReference type="PROSITE" id="PS51819">
    <property type="entry name" value="VOC"/>
    <property type="match status" value="2"/>
</dbReference>